<dbReference type="Proteomes" id="UP000694562">
    <property type="component" value="Unplaced"/>
</dbReference>
<dbReference type="InterPro" id="IPR004882">
    <property type="entry name" value="Luc7-rel"/>
</dbReference>
<feature type="compositionally biased region" description="Basic and acidic residues" evidence="3">
    <location>
        <begin position="427"/>
        <end position="487"/>
    </location>
</feature>
<keyword evidence="2" id="KW-0175">Coiled coil</keyword>
<dbReference type="GO" id="GO:0006376">
    <property type="term" value="P:mRNA splice site recognition"/>
    <property type="evidence" value="ECO:0007669"/>
    <property type="project" value="InterPro"/>
</dbReference>
<feature type="coiled-coil region" evidence="2">
    <location>
        <begin position="183"/>
        <end position="261"/>
    </location>
</feature>
<protein>
    <recommendedName>
        <fullName evidence="6">FMC1-LUC7L2 readthrough</fullName>
    </recommendedName>
</protein>
<organism evidence="4 5">
    <name type="scientific">Falco tinnunculus</name>
    <name type="common">Common kestrel</name>
    <dbReference type="NCBI Taxonomy" id="100819"/>
    <lineage>
        <taxon>Eukaryota</taxon>
        <taxon>Metazoa</taxon>
        <taxon>Chordata</taxon>
        <taxon>Craniata</taxon>
        <taxon>Vertebrata</taxon>
        <taxon>Euteleostomi</taxon>
        <taxon>Archelosauria</taxon>
        <taxon>Archosauria</taxon>
        <taxon>Dinosauria</taxon>
        <taxon>Saurischia</taxon>
        <taxon>Theropoda</taxon>
        <taxon>Coelurosauria</taxon>
        <taxon>Aves</taxon>
        <taxon>Neognathae</taxon>
        <taxon>Neoaves</taxon>
        <taxon>Telluraves</taxon>
        <taxon>Australaves</taxon>
        <taxon>Falconiformes</taxon>
        <taxon>Falconidae</taxon>
        <taxon>Falco</taxon>
    </lineage>
</organism>
<reference evidence="4" key="2">
    <citation type="submission" date="2025-09" db="UniProtKB">
        <authorList>
            <consortium name="Ensembl"/>
        </authorList>
    </citation>
    <scope>IDENTIFICATION</scope>
</reference>
<keyword evidence="5" id="KW-1185">Reference proteome</keyword>
<dbReference type="CDD" id="cd20271">
    <property type="entry name" value="Complex1_LYR_FMC1"/>
    <property type="match status" value="1"/>
</dbReference>
<comment type="similarity">
    <text evidence="1">Belongs to the Luc7 family.</text>
</comment>
<evidence type="ECO:0000256" key="2">
    <source>
        <dbReference type="SAM" id="Coils"/>
    </source>
</evidence>
<evidence type="ECO:0000313" key="5">
    <source>
        <dbReference type="Proteomes" id="UP000694562"/>
    </source>
</evidence>
<evidence type="ECO:0008006" key="6">
    <source>
        <dbReference type="Google" id="ProtNLM"/>
    </source>
</evidence>
<feature type="compositionally biased region" description="Basic residues" evidence="3">
    <location>
        <begin position="347"/>
        <end position="410"/>
    </location>
</feature>
<evidence type="ECO:0000313" key="4">
    <source>
        <dbReference type="Ensembl" id="ENSFTIP00000009919.1"/>
    </source>
</evidence>
<proteinExistence type="inferred from homology"/>
<dbReference type="GO" id="GO:0003729">
    <property type="term" value="F:mRNA binding"/>
    <property type="evidence" value="ECO:0007669"/>
    <property type="project" value="InterPro"/>
</dbReference>
<sequence>MAALGSPLRTLRGLLRELRHASGRAGRPYRHTPAYRHIVAAFRAHRVTSEKLCRAQQELHFQAATYLCLLRSVREHTALHQEYHGKGERSPEEVAGLVGFRLPQQPGGKGDTTRQRIKFSDDRVCKSHLLNCCPHDVLSGTRMDLGECLKVHDLALRADYEIASKDQDFFFELDAMDHLQSFIADCDRRTEVAKKRLAETQEEISAEVAAKAERVHELNEEIGKLLAKVEQLGADGNVEESQKVMDEVEKARVKKREAEEVYRNSMPASSFQQQKLRVCEVCSAYLGLHDNDRRLADHFGGKLHLGFIEIREKLEELRRIVADKQEKRNQERLKRREEREREEREKLRRSRSHSKHTKRSRSRDRRRHRSRSASRERKRRTRSKSREKRHRHRSRSNSRSRSRSHHRSRHSSRERSRERSSKKRSSKERSSRDKERSRDRDRTSRDKDRSPRERSPRDFKDKKRSYESANGRSEDPRSSEEREAGEI</sequence>
<dbReference type="AlphaFoldDB" id="A0A8C4UB84"/>
<name>A0A8C4UB84_FALTI</name>
<reference evidence="4" key="1">
    <citation type="submission" date="2025-08" db="UniProtKB">
        <authorList>
            <consortium name="Ensembl"/>
        </authorList>
    </citation>
    <scope>IDENTIFICATION</scope>
</reference>
<evidence type="ECO:0000256" key="1">
    <source>
        <dbReference type="ARBA" id="ARBA00005655"/>
    </source>
</evidence>
<feature type="region of interest" description="Disordered" evidence="3">
    <location>
        <begin position="326"/>
        <end position="487"/>
    </location>
</feature>
<dbReference type="Ensembl" id="ENSFTIT00000010359.1">
    <property type="protein sequence ID" value="ENSFTIP00000009919.1"/>
    <property type="gene ID" value="ENSFTIG00000006699.1"/>
</dbReference>
<feature type="compositionally biased region" description="Basic and acidic residues" evidence="3">
    <location>
        <begin position="326"/>
        <end position="346"/>
    </location>
</feature>
<dbReference type="Pfam" id="PF03194">
    <property type="entry name" value="LUC7"/>
    <property type="match status" value="1"/>
</dbReference>
<dbReference type="GO" id="GO:0005685">
    <property type="term" value="C:U1 snRNP"/>
    <property type="evidence" value="ECO:0007669"/>
    <property type="project" value="InterPro"/>
</dbReference>
<dbReference type="OrthoDB" id="153872at2759"/>
<evidence type="ECO:0000256" key="3">
    <source>
        <dbReference type="SAM" id="MobiDB-lite"/>
    </source>
</evidence>
<accession>A0A8C4UB84</accession>
<dbReference type="PANTHER" id="PTHR12375">
    <property type="entry name" value="RNA-BINDING PROTEIN LUC7-RELATED"/>
    <property type="match status" value="1"/>
</dbReference>
<dbReference type="OMA" id="GFSMNRI"/>